<evidence type="ECO:0000256" key="4">
    <source>
        <dbReference type="ARBA" id="ARBA00023015"/>
    </source>
</evidence>
<dbReference type="SMR" id="A0A5A5U1Y5"/>
<evidence type="ECO:0000256" key="3">
    <source>
        <dbReference type="ARBA" id="ARBA00022737"/>
    </source>
</evidence>
<dbReference type="GO" id="GO:2000143">
    <property type="term" value="P:negative regulation of DNA-templated transcription initiation"/>
    <property type="evidence" value="ECO:0007669"/>
    <property type="project" value="TreeGrafter"/>
</dbReference>
<dbReference type="SUPFAM" id="SSF89447">
    <property type="entry name" value="AbrB/MazE/MraZ-like"/>
    <property type="match status" value="1"/>
</dbReference>
<dbReference type="GO" id="GO:0003700">
    <property type="term" value="F:DNA-binding transcription factor activity"/>
    <property type="evidence" value="ECO:0007669"/>
    <property type="project" value="UniProtKB-UniRule"/>
</dbReference>
<protein>
    <recommendedName>
        <fullName evidence="1 7">Transcriptional regulator MraZ</fullName>
    </recommendedName>
</protein>
<evidence type="ECO:0000259" key="8">
    <source>
        <dbReference type="PROSITE" id="PS51740"/>
    </source>
</evidence>
<dbReference type="RefSeq" id="WP_004900495.1">
    <property type="nucleotide sequence ID" value="NZ_BJJW01000006.1"/>
</dbReference>
<evidence type="ECO:0000256" key="7">
    <source>
        <dbReference type="HAMAP-Rule" id="MF_01008"/>
    </source>
</evidence>
<comment type="subunit">
    <text evidence="7">Forms oligomers.</text>
</comment>
<dbReference type="FunFam" id="3.40.1550.20:FF:000002">
    <property type="entry name" value="Transcriptional regulator MraZ"/>
    <property type="match status" value="1"/>
</dbReference>
<reference evidence="9 10" key="1">
    <citation type="submission" date="2019-04" db="EMBL/GenBank/DDBJ databases">
        <title>A pseudo-fructophilic Leuconostoc citreum strain F192-5 isolated from peel of satsuma mandarin: the first report for isolation and characterization of strain-dependent fructophilic-like characteristics.</title>
        <authorList>
            <person name="Maeno S."/>
            <person name="Tanizawa Y."/>
            <person name="Kajikawa A."/>
            <person name="Kanesaki Y."/>
            <person name="Kubota E."/>
            <person name="Arita M."/>
            <person name="Leon D."/>
            <person name="Endo A."/>
        </authorList>
    </citation>
    <scope>NUCLEOTIDE SEQUENCE [LARGE SCALE GENOMIC DNA]</scope>
    <source>
        <strain evidence="9 10">F192-5</strain>
    </source>
</reference>
<organism evidence="9 10">
    <name type="scientific">Leuconostoc citreum</name>
    <dbReference type="NCBI Taxonomy" id="33964"/>
    <lineage>
        <taxon>Bacteria</taxon>
        <taxon>Bacillati</taxon>
        <taxon>Bacillota</taxon>
        <taxon>Bacilli</taxon>
        <taxon>Lactobacillales</taxon>
        <taxon>Lactobacillaceae</taxon>
        <taxon>Leuconostoc</taxon>
    </lineage>
</organism>
<comment type="similarity">
    <text evidence="7">Belongs to the MraZ family.</text>
</comment>
<dbReference type="GO" id="GO:0000976">
    <property type="term" value="F:transcription cis-regulatory region binding"/>
    <property type="evidence" value="ECO:0007669"/>
    <property type="project" value="TreeGrafter"/>
</dbReference>
<dbReference type="InterPro" id="IPR007159">
    <property type="entry name" value="SpoVT-AbrB_dom"/>
</dbReference>
<feature type="domain" description="SpoVT-AbrB" evidence="8">
    <location>
        <begin position="76"/>
        <end position="119"/>
    </location>
</feature>
<dbReference type="InterPro" id="IPR038619">
    <property type="entry name" value="MraZ_sf"/>
</dbReference>
<sequence length="143" mass="16434">MFMGEYSHTLDVKGRLIIPAKFRNQLGEKFIVTRWMEHALRAMPMPVWEKLEQQLNQLPLGKKEARQFKRFVMAGAMEAEIDKQGRIIIPSNLKTYAGLAKNVIVTGSGDSFEIWSDENWQSYTAETAENFDDIAEGLVDFDF</sequence>
<dbReference type="Pfam" id="PF02381">
    <property type="entry name" value="MraZ"/>
    <property type="match status" value="2"/>
</dbReference>
<comment type="subcellular location">
    <subcellularLocation>
        <location evidence="7">Cytoplasm</location>
        <location evidence="7">Nucleoid</location>
    </subcellularLocation>
</comment>
<accession>A0A5A5U1Y5</accession>
<name>A0A5A5U1Y5_LEUCI</name>
<evidence type="ECO:0000256" key="5">
    <source>
        <dbReference type="ARBA" id="ARBA00023125"/>
    </source>
</evidence>
<dbReference type="CDD" id="cd16321">
    <property type="entry name" value="MraZ_C"/>
    <property type="match status" value="1"/>
</dbReference>
<feature type="domain" description="SpoVT-AbrB" evidence="8">
    <location>
        <begin position="5"/>
        <end position="47"/>
    </location>
</feature>
<dbReference type="GeneID" id="61102546"/>
<evidence type="ECO:0000256" key="2">
    <source>
        <dbReference type="ARBA" id="ARBA00022490"/>
    </source>
</evidence>
<proteinExistence type="inferred from homology"/>
<keyword evidence="2 7" id="KW-0963">Cytoplasm</keyword>
<evidence type="ECO:0000313" key="9">
    <source>
        <dbReference type="EMBL" id="GDZ83935.1"/>
    </source>
</evidence>
<dbReference type="PANTHER" id="PTHR34701:SF1">
    <property type="entry name" value="TRANSCRIPTIONAL REGULATOR MRAZ"/>
    <property type="match status" value="1"/>
</dbReference>
<dbReference type="InterPro" id="IPR037914">
    <property type="entry name" value="SpoVT-AbrB_sf"/>
</dbReference>
<dbReference type="GO" id="GO:0009295">
    <property type="term" value="C:nucleoid"/>
    <property type="evidence" value="ECO:0007669"/>
    <property type="project" value="UniProtKB-SubCell"/>
</dbReference>
<dbReference type="HAMAP" id="MF_01008">
    <property type="entry name" value="MraZ"/>
    <property type="match status" value="1"/>
</dbReference>
<evidence type="ECO:0000256" key="6">
    <source>
        <dbReference type="ARBA" id="ARBA00023163"/>
    </source>
</evidence>
<dbReference type="PROSITE" id="PS51740">
    <property type="entry name" value="SPOVT_ABRB"/>
    <property type="match status" value="2"/>
</dbReference>
<keyword evidence="4 7" id="KW-0805">Transcription regulation</keyword>
<gene>
    <name evidence="7 9" type="primary">mraZ</name>
    <name evidence="9" type="ORF">LCIT_11770</name>
</gene>
<dbReference type="OMA" id="ECELDGN"/>
<dbReference type="InterPro" id="IPR003444">
    <property type="entry name" value="MraZ"/>
</dbReference>
<dbReference type="Gene3D" id="3.40.1550.20">
    <property type="entry name" value="Transcriptional regulator MraZ domain"/>
    <property type="match status" value="1"/>
</dbReference>
<keyword evidence="3" id="KW-0677">Repeat</keyword>
<dbReference type="EMBL" id="BJJW01000006">
    <property type="protein sequence ID" value="GDZ83935.1"/>
    <property type="molecule type" value="Genomic_DNA"/>
</dbReference>
<dbReference type="PANTHER" id="PTHR34701">
    <property type="entry name" value="TRANSCRIPTIONAL REGULATOR MRAZ"/>
    <property type="match status" value="1"/>
</dbReference>
<evidence type="ECO:0000313" key="10">
    <source>
        <dbReference type="Proteomes" id="UP000323274"/>
    </source>
</evidence>
<dbReference type="InterPro" id="IPR035642">
    <property type="entry name" value="MraZ_N"/>
</dbReference>
<keyword evidence="5 7" id="KW-0238">DNA-binding</keyword>
<dbReference type="InterPro" id="IPR035644">
    <property type="entry name" value="MraZ_C"/>
</dbReference>
<dbReference type="NCBIfam" id="TIGR00242">
    <property type="entry name" value="division/cell wall cluster transcriptional repressor MraZ"/>
    <property type="match status" value="1"/>
</dbReference>
<dbReference type="CDD" id="cd16320">
    <property type="entry name" value="MraZ_N"/>
    <property type="match status" value="1"/>
</dbReference>
<keyword evidence="6 7" id="KW-0804">Transcription</keyword>
<evidence type="ECO:0000256" key="1">
    <source>
        <dbReference type="ARBA" id="ARBA00013860"/>
    </source>
</evidence>
<dbReference type="InterPro" id="IPR020603">
    <property type="entry name" value="MraZ_dom"/>
</dbReference>
<dbReference type="Proteomes" id="UP000323274">
    <property type="component" value="Unassembled WGS sequence"/>
</dbReference>
<dbReference type="AlphaFoldDB" id="A0A5A5U1Y5"/>
<dbReference type="GO" id="GO:0005737">
    <property type="term" value="C:cytoplasm"/>
    <property type="evidence" value="ECO:0007669"/>
    <property type="project" value="UniProtKB-UniRule"/>
</dbReference>
<comment type="caution">
    <text evidence="9">The sequence shown here is derived from an EMBL/GenBank/DDBJ whole genome shotgun (WGS) entry which is preliminary data.</text>
</comment>